<evidence type="ECO:0000313" key="3">
    <source>
        <dbReference type="Proteomes" id="UP001397290"/>
    </source>
</evidence>
<evidence type="ECO:0000313" key="2">
    <source>
        <dbReference type="EMBL" id="KAK8145389.1"/>
    </source>
</evidence>
<evidence type="ECO:0000256" key="1">
    <source>
        <dbReference type="SAM" id="SignalP"/>
    </source>
</evidence>
<feature type="chain" id="PRO_5043597938" evidence="1">
    <location>
        <begin position="21"/>
        <end position="397"/>
    </location>
</feature>
<dbReference type="Proteomes" id="UP001397290">
    <property type="component" value="Unassembled WGS sequence"/>
</dbReference>
<keyword evidence="3" id="KW-1185">Reference proteome</keyword>
<dbReference type="AlphaFoldDB" id="A0AAW0RSZ5"/>
<sequence length="397" mass="42791">MSRTLLVAVMASAALQSVGAQPLGNFTTGDYIGRIEGKVHKVGDSCHPLGTYRLGDSSLIVPPCIAEQAITSWCEKATGFGGDQTPDMMKAYRDCLFGQGSTLLSDQRGCLDCKVANKFLTEEQANFLRGGFEKGNDAFKNTPSAPSPLWNTVQKYLDWAAYDKLPKLHDSARNNTKVPVEEYFKNAVTPQSFGQYALDGKDDQCPTDALPPVLQDPIENRDPLGREIEAIVPGANNAAEFSTVTLYEAQVNFFQFNSGGGFTFGCIKEELVRLGNVPVKPASKDEIKSLPNAVNCTSCQQKSVTRQSIDKAAASPATPASDQSKFVLSMIASIIDQAGQITAAAQQKIDNAVTEKFEETISAIADVEVNLAGTAEKTLSDSQKQGSDRCIRKRIVA</sequence>
<feature type="signal peptide" evidence="1">
    <location>
        <begin position="1"/>
        <end position="20"/>
    </location>
</feature>
<protein>
    <submittedName>
        <fullName evidence="2">Uncharacterized protein</fullName>
    </submittedName>
</protein>
<reference evidence="2 3" key="1">
    <citation type="submission" date="2020-02" db="EMBL/GenBank/DDBJ databases">
        <title>Comparative genomics of the hypocrealean fungal genus Beauvera.</title>
        <authorList>
            <person name="Showalter D.N."/>
            <person name="Bushley K.E."/>
            <person name="Rehner S.A."/>
        </authorList>
    </citation>
    <scope>NUCLEOTIDE SEQUENCE [LARGE SCALE GENOMIC DNA]</scope>
    <source>
        <strain evidence="2 3">ARSEF4384</strain>
    </source>
</reference>
<comment type="caution">
    <text evidence="2">The sequence shown here is derived from an EMBL/GenBank/DDBJ whole genome shotgun (WGS) entry which is preliminary data.</text>
</comment>
<dbReference type="EMBL" id="JAAHCF010000295">
    <property type="protein sequence ID" value="KAK8145389.1"/>
    <property type="molecule type" value="Genomic_DNA"/>
</dbReference>
<organism evidence="2 3">
    <name type="scientific">Beauveria asiatica</name>
    <dbReference type="NCBI Taxonomy" id="1069075"/>
    <lineage>
        <taxon>Eukaryota</taxon>
        <taxon>Fungi</taxon>
        <taxon>Dikarya</taxon>
        <taxon>Ascomycota</taxon>
        <taxon>Pezizomycotina</taxon>
        <taxon>Sordariomycetes</taxon>
        <taxon>Hypocreomycetidae</taxon>
        <taxon>Hypocreales</taxon>
        <taxon>Cordycipitaceae</taxon>
        <taxon>Beauveria</taxon>
    </lineage>
</organism>
<keyword evidence="1" id="KW-0732">Signal</keyword>
<accession>A0AAW0RSZ5</accession>
<proteinExistence type="predicted"/>
<gene>
    <name evidence="2" type="ORF">G3M48_004494</name>
</gene>
<name>A0AAW0RSZ5_9HYPO</name>